<dbReference type="Proteomes" id="UP001597497">
    <property type="component" value="Unassembled WGS sequence"/>
</dbReference>
<name>A0ABW5R7R3_9BACL</name>
<dbReference type="EMBL" id="JBHUMM010000001">
    <property type="protein sequence ID" value="MFD2670122.1"/>
    <property type="molecule type" value="Genomic_DNA"/>
</dbReference>
<reference evidence="3" key="1">
    <citation type="journal article" date="2019" name="Int. J. Syst. Evol. Microbiol.">
        <title>The Global Catalogue of Microorganisms (GCM) 10K type strain sequencing project: providing services to taxonomists for standard genome sequencing and annotation.</title>
        <authorList>
            <consortium name="The Broad Institute Genomics Platform"/>
            <consortium name="The Broad Institute Genome Sequencing Center for Infectious Disease"/>
            <person name="Wu L."/>
            <person name="Ma J."/>
        </authorList>
    </citation>
    <scope>NUCLEOTIDE SEQUENCE [LARGE SCALE GENOMIC DNA]</scope>
    <source>
        <strain evidence="3">KCTC 33676</strain>
    </source>
</reference>
<evidence type="ECO:0000313" key="2">
    <source>
        <dbReference type="EMBL" id="MFD2670122.1"/>
    </source>
</evidence>
<organism evidence="2 3">
    <name type="scientific">Marinicrinis sediminis</name>
    <dbReference type="NCBI Taxonomy" id="1652465"/>
    <lineage>
        <taxon>Bacteria</taxon>
        <taxon>Bacillati</taxon>
        <taxon>Bacillota</taxon>
        <taxon>Bacilli</taxon>
        <taxon>Bacillales</taxon>
        <taxon>Paenibacillaceae</taxon>
    </lineage>
</organism>
<keyword evidence="1" id="KW-0175">Coiled coil</keyword>
<protein>
    <submittedName>
        <fullName evidence="2">DUF2524 domain-containing protein</fullName>
    </submittedName>
</protein>
<gene>
    <name evidence="2" type="ORF">ACFSUC_00695</name>
</gene>
<keyword evidence="3" id="KW-1185">Reference proteome</keyword>
<feature type="coiled-coil region" evidence="1">
    <location>
        <begin position="11"/>
        <end position="45"/>
    </location>
</feature>
<comment type="caution">
    <text evidence="2">The sequence shown here is derived from an EMBL/GenBank/DDBJ whole genome shotgun (WGS) entry which is preliminary data.</text>
</comment>
<sequence>MIENLESSYDCSRASADLPQLKQELAELKMQTDSTQHEIEHLNRLENQIHFIENKCLKK</sequence>
<evidence type="ECO:0000313" key="3">
    <source>
        <dbReference type="Proteomes" id="UP001597497"/>
    </source>
</evidence>
<accession>A0ABW5R7R3</accession>
<proteinExistence type="predicted"/>
<dbReference type="RefSeq" id="WP_379927462.1">
    <property type="nucleotide sequence ID" value="NZ_JBHUMM010000001.1"/>
</dbReference>
<evidence type="ECO:0000256" key="1">
    <source>
        <dbReference type="SAM" id="Coils"/>
    </source>
</evidence>